<evidence type="ECO:0000313" key="3">
    <source>
        <dbReference type="Proteomes" id="UP001153712"/>
    </source>
</evidence>
<protein>
    <submittedName>
        <fullName evidence="2">Uncharacterized protein</fullName>
    </submittedName>
</protein>
<feature type="non-terminal residue" evidence="2">
    <location>
        <position position="1"/>
    </location>
</feature>
<dbReference type="Proteomes" id="UP001153712">
    <property type="component" value="Chromosome 4"/>
</dbReference>
<dbReference type="AlphaFoldDB" id="A0A9N9XNR5"/>
<reference evidence="2" key="1">
    <citation type="submission" date="2022-01" db="EMBL/GenBank/DDBJ databases">
        <authorList>
            <person name="King R."/>
        </authorList>
    </citation>
    <scope>NUCLEOTIDE SEQUENCE</scope>
</reference>
<organism evidence="2 3">
    <name type="scientific">Phyllotreta striolata</name>
    <name type="common">Striped flea beetle</name>
    <name type="synonym">Crioceris striolata</name>
    <dbReference type="NCBI Taxonomy" id="444603"/>
    <lineage>
        <taxon>Eukaryota</taxon>
        <taxon>Metazoa</taxon>
        <taxon>Ecdysozoa</taxon>
        <taxon>Arthropoda</taxon>
        <taxon>Hexapoda</taxon>
        <taxon>Insecta</taxon>
        <taxon>Pterygota</taxon>
        <taxon>Neoptera</taxon>
        <taxon>Endopterygota</taxon>
        <taxon>Coleoptera</taxon>
        <taxon>Polyphaga</taxon>
        <taxon>Cucujiformia</taxon>
        <taxon>Chrysomeloidea</taxon>
        <taxon>Chrysomelidae</taxon>
        <taxon>Galerucinae</taxon>
        <taxon>Alticini</taxon>
        <taxon>Phyllotreta</taxon>
    </lineage>
</organism>
<feature type="region of interest" description="Disordered" evidence="1">
    <location>
        <begin position="35"/>
        <end position="172"/>
    </location>
</feature>
<sequence length="172" mass="17912">YESILKHAEVQRKSNGSRNRIIRGSHCLACHPEKIKNTGQSCPKLDTGAFNSPTIPRKGSESSTSSKGVSRAGAIHAWTKSLTRHSSKSSQGGHKRASSTASSASCELGEEAAQALAAPAPGSSSPTVTCSQPTPVPKKNAESPALPPIKGSVPTPDDRPCSVLDKIDGLEF</sequence>
<feature type="compositionally biased region" description="Low complexity" evidence="1">
    <location>
        <begin position="111"/>
        <end position="126"/>
    </location>
</feature>
<feature type="compositionally biased region" description="Basic and acidic residues" evidence="1">
    <location>
        <begin position="156"/>
        <end position="172"/>
    </location>
</feature>
<feature type="compositionally biased region" description="Basic residues" evidence="1">
    <location>
        <begin position="82"/>
        <end position="97"/>
    </location>
</feature>
<evidence type="ECO:0000313" key="2">
    <source>
        <dbReference type="EMBL" id="CAG9861315.1"/>
    </source>
</evidence>
<gene>
    <name evidence="2" type="ORF">PHYEVI_LOCUS7657</name>
</gene>
<feature type="compositionally biased region" description="Low complexity" evidence="1">
    <location>
        <begin position="61"/>
        <end position="70"/>
    </location>
</feature>
<proteinExistence type="predicted"/>
<name>A0A9N9XNR5_PHYSR</name>
<accession>A0A9N9XNR5</accession>
<keyword evidence="3" id="KW-1185">Reference proteome</keyword>
<feature type="non-terminal residue" evidence="2">
    <location>
        <position position="172"/>
    </location>
</feature>
<dbReference type="EMBL" id="OU900097">
    <property type="protein sequence ID" value="CAG9861315.1"/>
    <property type="molecule type" value="Genomic_DNA"/>
</dbReference>
<evidence type="ECO:0000256" key="1">
    <source>
        <dbReference type="SAM" id="MobiDB-lite"/>
    </source>
</evidence>